<name>A0A6C0IC42_9ZZZZ</name>
<sequence length="195" mass="21265">MADPSVKTISITGNAAQLGGDGARRRNTRKSRKEETKITYFPTRVTNLIAGGSLAPPVPPVPVQQTNIPPPAPIYPPKMGGASTSHLNTKLILSPPKKKETRLLLKGPKQAAAAATAVPDKTRKAVRKIKLGLRGLTTKIHRATRLHKKVKEMKKEDIEQLLKEKGLLKAGKKAPPEALMRQMYADYLMLTSRGL</sequence>
<dbReference type="EMBL" id="MN740152">
    <property type="protein sequence ID" value="QHT89947.1"/>
    <property type="molecule type" value="Genomic_DNA"/>
</dbReference>
<protein>
    <submittedName>
        <fullName evidence="2">Uncharacterized protein</fullName>
    </submittedName>
</protein>
<dbReference type="AlphaFoldDB" id="A0A6C0IC42"/>
<evidence type="ECO:0000313" key="2">
    <source>
        <dbReference type="EMBL" id="QHT89947.1"/>
    </source>
</evidence>
<evidence type="ECO:0000256" key="1">
    <source>
        <dbReference type="SAM" id="MobiDB-lite"/>
    </source>
</evidence>
<reference evidence="2" key="1">
    <citation type="journal article" date="2020" name="Nature">
        <title>Giant virus diversity and host interactions through global metagenomics.</title>
        <authorList>
            <person name="Schulz F."/>
            <person name="Roux S."/>
            <person name="Paez-Espino D."/>
            <person name="Jungbluth S."/>
            <person name="Walsh D.A."/>
            <person name="Denef V.J."/>
            <person name="McMahon K.D."/>
            <person name="Konstantinidis K.T."/>
            <person name="Eloe-Fadrosh E.A."/>
            <person name="Kyrpides N.C."/>
            <person name="Woyke T."/>
        </authorList>
    </citation>
    <scope>NUCLEOTIDE SEQUENCE</scope>
    <source>
        <strain evidence="2">GVMAG-M-3300023184-62</strain>
    </source>
</reference>
<proteinExistence type="predicted"/>
<accession>A0A6C0IC42</accession>
<feature type="region of interest" description="Disordered" evidence="1">
    <location>
        <begin position="1"/>
        <end position="34"/>
    </location>
</feature>
<organism evidence="2">
    <name type="scientific">viral metagenome</name>
    <dbReference type="NCBI Taxonomy" id="1070528"/>
    <lineage>
        <taxon>unclassified sequences</taxon>
        <taxon>metagenomes</taxon>
        <taxon>organismal metagenomes</taxon>
    </lineage>
</organism>